<keyword evidence="11" id="KW-1185">Reference proteome</keyword>
<feature type="domain" description="PAS" evidence="8">
    <location>
        <begin position="55"/>
        <end position="124"/>
    </location>
</feature>
<dbReference type="InterPro" id="IPR003018">
    <property type="entry name" value="GAF"/>
</dbReference>
<dbReference type="KEGG" id="pob:LPB03_03475"/>
<organism evidence="10 11">
    <name type="scientific">Polaribacter vadi</name>
    <dbReference type="NCBI Taxonomy" id="1774273"/>
    <lineage>
        <taxon>Bacteria</taxon>
        <taxon>Pseudomonadati</taxon>
        <taxon>Bacteroidota</taxon>
        <taxon>Flavobacteriia</taxon>
        <taxon>Flavobacteriales</taxon>
        <taxon>Flavobacteriaceae</taxon>
    </lineage>
</organism>
<dbReference type="InterPro" id="IPR052162">
    <property type="entry name" value="Sensor_kinase/Photoreceptor"/>
</dbReference>
<evidence type="ECO:0000259" key="7">
    <source>
        <dbReference type="PROSITE" id="PS50109"/>
    </source>
</evidence>
<dbReference type="SUPFAM" id="SSF55781">
    <property type="entry name" value="GAF domain-like"/>
    <property type="match status" value="1"/>
</dbReference>
<feature type="domain" description="Histidine kinase" evidence="7">
    <location>
        <begin position="365"/>
        <end position="574"/>
    </location>
</feature>
<dbReference type="PROSITE" id="PS50109">
    <property type="entry name" value="HIS_KIN"/>
    <property type="match status" value="1"/>
</dbReference>
<keyword evidence="4" id="KW-0808">Transferase</keyword>
<dbReference type="PROSITE" id="PS50112">
    <property type="entry name" value="PAS"/>
    <property type="match status" value="1"/>
</dbReference>
<dbReference type="InterPro" id="IPR000700">
    <property type="entry name" value="PAS-assoc_C"/>
</dbReference>
<dbReference type="InterPro" id="IPR036890">
    <property type="entry name" value="HATPase_C_sf"/>
</dbReference>
<dbReference type="STRING" id="1774273.LPB03_03475"/>
<dbReference type="RefSeq" id="WP_065319256.1">
    <property type="nucleotide sequence ID" value="NZ_CP017477.1"/>
</dbReference>
<comment type="catalytic activity">
    <reaction evidence="1">
        <text>ATP + protein L-histidine = ADP + protein N-phospho-L-histidine.</text>
        <dbReference type="EC" id="2.7.13.3"/>
    </reaction>
</comment>
<dbReference type="PANTHER" id="PTHR43304:SF1">
    <property type="entry name" value="PAC DOMAIN-CONTAINING PROTEIN"/>
    <property type="match status" value="1"/>
</dbReference>
<evidence type="ECO:0000256" key="1">
    <source>
        <dbReference type="ARBA" id="ARBA00000085"/>
    </source>
</evidence>
<evidence type="ECO:0000256" key="4">
    <source>
        <dbReference type="ARBA" id="ARBA00022679"/>
    </source>
</evidence>
<dbReference type="SUPFAM" id="SSF55874">
    <property type="entry name" value="ATPase domain of HSP90 chaperone/DNA topoisomerase II/histidine kinase"/>
    <property type="match status" value="1"/>
</dbReference>
<feature type="coiled-coil region" evidence="6">
    <location>
        <begin position="31"/>
        <end position="58"/>
    </location>
</feature>
<evidence type="ECO:0000256" key="2">
    <source>
        <dbReference type="ARBA" id="ARBA00012438"/>
    </source>
</evidence>
<dbReference type="Gene3D" id="1.10.287.130">
    <property type="match status" value="1"/>
</dbReference>
<dbReference type="InterPro" id="IPR003594">
    <property type="entry name" value="HATPase_dom"/>
</dbReference>
<dbReference type="Gene3D" id="3.30.450.20">
    <property type="entry name" value="PAS domain"/>
    <property type="match status" value="1"/>
</dbReference>
<accession>A0A1B8TY41</accession>
<dbReference type="PRINTS" id="PR00344">
    <property type="entry name" value="BCTRLSENSOR"/>
</dbReference>
<dbReference type="CDD" id="cd00130">
    <property type="entry name" value="PAS"/>
    <property type="match status" value="1"/>
</dbReference>
<protein>
    <recommendedName>
        <fullName evidence="2">histidine kinase</fullName>
        <ecNumber evidence="2">2.7.13.3</ecNumber>
    </recommendedName>
</protein>
<evidence type="ECO:0000259" key="9">
    <source>
        <dbReference type="PROSITE" id="PS50113"/>
    </source>
</evidence>
<dbReference type="SUPFAM" id="SSF55785">
    <property type="entry name" value="PYP-like sensor domain (PAS domain)"/>
    <property type="match status" value="1"/>
</dbReference>
<dbReference type="OrthoDB" id="9781208at2"/>
<dbReference type="EMBL" id="LSFM01000022">
    <property type="protein sequence ID" value="OBY64510.1"/>
    <property type="molecule type" value="Genomic_DNA"/>
</dbReference>
<comment type="caution">
    <text evidence="10">The sequence shown here is derived from an EMBL/GenBank/DDBJ whole genome shotgun (WGS) entry which is preliminary data.</text>
</comment>
<dbReference type="Pfam" id="PF02518">
    <property type="entry name" value="HATPase_c"/>
    <property type="match status" value="1"/>
</dbReference>
<evidence type="ECO:0000256" key="6">
    <source>
        <dbReference type="SAM" id="Coils"/>
    </source>
</evidence>
<dbReference type="GO" id="GO:0000155">
    <property type="term" value="F:phosphorelay sensor kinase activity"/>
    <property type="evidence" value="ECO:0007669"/>
    <property type="project" value="InterPro"/>
</dbReference>
<dbReference type="InterPro" id="IPR004358">
    <property type="entry name" value="Sig_transdc_His_kin-like_C"/>
</dbReference>
<dbReference type="InterPro" id="IPR001610">
    <property type="entry name" value="PAC"/>
</dbReference>
<dbReference type="CDD" id="cd00082">
    <property type="entry name" value="HisKA"/>
    <property type="match status" value="1"/>
</dbReference>
<dbReference type="Gene3D" id="3.30.450.40">
    <property type="match status" value="1"/>
</dbReference>
<reference evidence="11" key="1">
    <citation type="submission" date="2016-02" db="EMBL/GenBank/DDBJ databases">
        <authorList>
            <person name="Shin S.-K."/>
            <person name="Yi H."/>
            <person name="Kim E."/>
        </authorList>
    </citation>
    <scope>NUCLEOTIDE SEQUENCE [LARGE SCALE GENOMIC DNA]</scope>
    <source>
        <strain evidence="11">LPB0003</strain>
    </source>
</reference>
<dbReference type="SUPFAM" id="SSF47384">
    <property type="entry name" value="Homodimeric domain of signal transducing histidine kinase"/>
    <property type="match status" value="1"/>
</dbReference>
<dbReference type="Pfam" id="PF13185">
    <property type="entry name" value="GAF_2"/>
    <property type="match status" value="1"/>
</dbReference>
<evidence type="ECO:0000256" key="3">
    <source>
        <dbReference type="ARBA" id="ARBA00022553"/>
    </source>
</evidence>
<evidence type="ECO:0000256" key="5">
    <source>
        <dbReference type="ARBA" id="ARBA00022777"/>
    </source>
</evidence>
<dbReference type="InterPro" id="IPR000014">
    <property type="entry name" value="PAS"/>
</dbReference>
<evidence type="ECO:0000259" key="8">
    <source>
        <dbReference type="PROSITE" id="PS50112"/>
    </source>
</evidence>
<evidence type="ECO:0000313" key="10">
    <source>
        <dbReference type="EMBL" id="OBY64510.1"/>
    </source>
</evidence>
<sequence length="575" mass="66001">MNQNKTEILKRALEHQKKARKEAEKILEHKSLELYNTSQELKKNNENLENLLKEKTSLLKGIFRNINDAYIIIDLKGNVLKMNKKAQDLFGYNLKNENLNTAKLFFKEDYSYAYSSFKELINNGHFLDYASRIITKNNEVKWVNVNASIIYDKFNKPAAAQGIVKDVTQEIEKKRILDLINKTAKSILGKEDIFEIATEISKTIANYLETDYCVVYLLNKEKNVLDQIARFSSNAGNSKEAHHKISFPLDEGIIGKVAKSGKSEVVNHISKDNRHMLNDDFRLSEITVPIISDGEVIAVIESGYKHKNYFTKKHIKTLENIASLVAVQLKSAINLREIKKVQLKNKELLAKLAKRNEELNEYAHIVSHDLKSPLRSIAALTTWIKIDNHDKFDAISLQNFDAIEFTLETMEALISDILRYSSLDPVSKEIEEVDLDLLVKNLNHILYIPENITINILNKLPIVQGDKIKYQQIFQNLIGNAIKFNDKEKGVINIDVENQNSFYKFSVSDNGIGIEKKYYDKIFKIFQSLKVTKNSTGIGLSIVKKIVDIYKGEIWLESELNKGTTFYFTIKKNLL</sequence>
<dbReference type="AlphaFoldDB" id="A0A1B8TY41"/>
<dbReference type="InterPro" id="IPR005467">
    <property type="entry name" value="His_kinase_dom"/>
</dbReference>
<dbReference type="InterPro" id="IPR003661">
    <property type="entry name" value="HisK_dim/P_dom"/>
</dbReference>
<keyword evidence="6" id="KW-0175">Coiled coil</keyword>
<name>A0A1B8TY41_9FLAO</name>
<keyword evidence="3" id="KW-0597">Phosphoprotein</keyword>
<dbReference type="PROSITE" id="PS50113">
    <property type="entry name" value="PAC"/>
    <property type="match status" value="1"/>
</dbReference>
<dbReference type="Gene3D" id="3.30.565.10">
    <property type="entry name" value="Histidine kinase-like ATPase, C-terminal domain"/>
    <property type="match status" value="1"/>
</dbReference>
<dbReference type="InterPro" id="IPR029016">
    <property type="entry name" value="GAF-like_dom_sf"/>
</dbReference>
<dbReference type="EC" id="2.7.13.3" evidence="2"/>
<dbReference type="SMART" id="SM00387">
    <property type="entry name" value="HATPase_c"/>
    <property type="match status" value="1"/>
</dbReference>
<dbReference type="SMART" id="SM00086">
    <property type="entry name" value="PAC"/>
    <property type="match status" value="1"/>
</dbReference>
<evidence type="ECO:0000313" key="11">
    <source>
        <dbReference type="Proteomes" id="UP000092584"/>
    </source>
</evidence>
<dbReference type="InterPro" id="IPR035965">
    <property type="entry name" value="PAS-like_dom_sf"/>
</dbReference>
<gene>
    <name evidence="10" type="ORF">LPB3_09020</name>
</gene>
<keyword evidence="5 10" id="KW-0418">Kinase</keyword>
<dbReference type="NCBIfam" id="TIGR00229">
    <property type="entry name" value="sensory_box"/>
    <property type="match status" value="1"/>
</dbReference>
<feature type="domain" description="PAC" evidence="9">
    <location>
        <begin position="127"/>
        <end position="179"/>
    </location>
</feature>
<proteinExistence type="predicted"/>
<dbReference type="SMART" id="SM00065">
    <property type="entry name" value="GAF"/>
    <property type="match status" value="1"/>
</dbReference>
<dbReference type="Pfam" id="PF13426">
    <property type="entry name" value="PAS_9"/>
    <property type="match status" value="1"/>
</dbReference>
<dbReference type="InterPro" id="IPR036097">
    <property type="entry name" value="HisK_dim/P_sf"/>
</dbReference>
<dbReference type="PANTHER" id="PTHR43304">
    <property type="entry name" value="PHYTOCHROME-LIKE PROTEIN CPH1"/>
    <property type="match status" value="1"/>
</dbReference>
<dbReference type="Proteomes" id="UP000092584">
    <property type="component" value="Unassembled WGS sequence"/>
</dbReference>